<evidence type="ECO:0000313" key="2">
    <source>
        <dbReference type="Proteomes" id="UP000271631"/>
    </source>
</evidence>
<reference evidence="1 2" key="1">
    <citation type="submission" date="2018-08" db="EMBL/GenBank/DDBJ databases">
        <title>Recombination of ecologically and evolutionarily significant loci maintains genetic cohesion in the Pseudomonas syringae species complex.</title>
        <authorList>
            <person name="Dillon M."/>
            <person name="Thakur S."/>
            <person name="Almeida R.N.D."/>
            <person name="Weir B.S."/>
            <person name="Guttman D.S."/>
        </authorList>
    </citation>
    <scope>NUCLEOTIDE SEQUENCE [LARGE SCALE GENOMIC DNA]</scope>
    <source>
        <strain evidence="1 2">ICMP 11281</strain>
    </source>
</reference>
<sequence length="297" mass="34031">MNEPDLLACVEETRSSIFQGDMDEAILLHYDLVMESYRRKPLFYKKLLKYDRFIVTLSLLSFMFADDRVPLSRVKAFCQARGYMSRNSLDTYFSFLLSAGYMQVRLHDEDERQRVFKLTDRAVCEVRQMIDSYVLPSQIVAPYERGLVGAGIPEDVVPSYFHGIARVLYANGTLDQRLPEARWMINRDGGHLPMLALYSDSLRNGPLKVGYKAATYVELSARLGVSKTHIIRMVKEGELRGYFKCRKHQVELLPAFIDLVRKIMAIYFSVARVSMELGMEYGSKRNRLCAAGSLSGE</sequence>
<proteinExistence type="predicted"/>
<comment type="caution">
    <text evidence="1">The sequence shown here is derived from an EMBL/GenBank/DDBJ whole genome shotgun (WGS) entry which is preliminary data.</text>
</comment>
<dbReference type="EMBL" id="RBUQ01000334">
    <property type="protein sequence ID" value="RMV28996.1"/>
    <property type="molecule type" value="Genomic_DNA"/>
</dbReference>
<evidence type="ECO:0000313" key="1">
    <source>
        <dbReference type="EMBL" id="RMV28996.1"/>
    </source>
</evidence>
<organism evidence="1 2">
    <name type="scientific">Pseudomonas syringae pv. maculicola</name>
    <dbReference type="NCBI Taxonomy" id="59511"/>
    <lineage>
        <taxon>Bacteria</taxon>
        <taxon>Pseudomonadati</taxon>
        <taxon>Pseudomonadota</taxon>
        <taxon>Gammaproteobacteria</taxon>
        <taxon>Pseudomonadales</taxon>
        <taxon>Pseudomonadaceae</taxon>
        <taxon>Pseudomonas</taxon>
    </lineage>
</organism>
<protein>
    <submittedName>
        <fullName evidence="1">Uncharacterized protein</fullName>
    </submittedName>
</protein>
<dbReference type="Proteomes" id="UP000271631">
    <property type="component" value="Unassembled WGS sequence"/>
</dbReference>
<name>A0A0N0FYD9_PSEYM</name>
<dbReference type="AlphaFoldDB" id="A0A0N0FYD9"/>
<dbReference type="GeneID" id="1185422"/>
<accession>A0A0N0FYD9</accession>
<dbReference type="RefSeq" id="WP_011104704.1">
    <property type="nucleotide sequence ID" value="NZ_CP067024.1"/>
</dbReference>
<gene>
    <name evidence="1" type="ORF">ALP13_103839</name>
</gene>